<evidence type="ECO:0000256" key="1">
    <source>
        <dbReference type="SAM" id="MobiDB-lite"/>
    </source>
</evidence>
<evidence type="ECO:0000313" key="2">
    <source>
        <dbReference type="EMBL" id="CAE0328965.1"/>
    </source>
</evidence>
<accession>A0A7S3N161</accession>
<reference evidence="2" key="1">
    <citation type="submission" date="2021-01" db="EMBL/GenBank/DDBJ databases">
        <authorList>
            <person name="Corre E."/>
            <person name="Pelletier E."/>
            <person name="Niang G."/>
            <person name="Scheremetjew M."/>
            <person name="Finn R."/>
            <person name="Kale V."/>
            <person name="Holt S."/>
            <person name="Cochrane G."/>
            <person name="Meng A."/>
            <person name="Brown T."/>
            <person name="Cohen L."/>
        </authorList>
    </citation>
    <scope>NUCLEOTIDE SEQUENCE</scope>
    <source>
        <strain evidence="2">S3</strain>
    </source>
</reference>
<gene>
    <name evidence="2" type="ORF">SINC0208_LOCUS9593</name>
</gene>
<protein>
    <submittedName>
        <fullName evidence="2">Uncharacterized protein</fullName>
    </submittedName>
</protein>
<dbReference type="Gene3D" id="3.40.50.1820">
    <property type="entry name" value="alpha/beta hydrolase"/>
    <property type="match status" value="1"/>
</dbReference>
<sequence length="139" mass="15256">MLPKSSESSITMILAPGAFARHPLVDVIHNVPVKTCFLYGSYDWMTRGVADKLKDEGKLKEGSEVHTIENAGHQMWFDNPEGCSASIIGFEHGAAARKTFESECIQRNEANGPAYRTNEGGDPFVKRAKKEVGTESQQA</sequence>
<dbReference type="EMBL" id="HBIH01024043">
    <property type="protein sequence ID" value="CAE0328965.1"/>
    <property type="molecule type" value="Transcribed_RNA"/>
</dbReference>
<dbReference type="SUPFAM" id="SSF53474">
    <property type="entry name" value="alpha/beta-Hydrolases"/>
    <property type="match status" value="1"/>
</dbReference>
<name>A0A7S3N161_9SPIT</name>
<dbReference type="AlphaFoldDB" id="A0A7S3N161"/>
<organism evidence="2">
    <name type="scientific">Strombidium inclinatum</name>
    <dbReference type="NCBI Taxonomy" id="197538"/>
    <lineage>
        <taxon>Eukaryota</taxon>
        <taxon>Sar</taxon>
        <taxon>Alveolata</taxon>
        <taxon>Ciliophora</taxon>
        <taxon>Intramacronucleata</taxon>
        <taxon>Spirotrichea</taxon>
        <taxon>Oligotrichia</taxon>
        <taxon>Strombidiidae</taxon>
        <taxon>Strombidium</taxon>
    </lineage>
</organism>
<dbReference type="InterPro" id="IPR029058">
    <property type="entry name" value="AB_hydrolase_fold"/>
</dbReference>
<feature type="region of interest" description="Disordered" evidence="1">
    <location>
        <begin position="110"/>
        <end position="139"/>
    </location>
</feature>
<proteinExistence type="predicted"/>